<keyword evidence="3" id="KW-1185">Reference proteome</keyword>
<reference evidence="1 4" key="2">
    <citation type="submission" date="2019-07" db="EMBL/GenBank/DDBJ databases">
        <title>Whole genome shotgun sequence of Lactobacillus siliginis NBRC 101315.</title>
        <authorList>
            <person name="Hosoyama A."/>
            <person name="Uohara A."/>
            <person name="Ohji S."/>
            <person name="Ichikawa N."/>
        </authorList>
    </citation>
    <scope>NUCLEOTIDE SEQUENCE [LARGE SCALE GENOMIC DNA]</scope>
    <source>
        <strain evidence="1 4">NBRC 101315</strain>
    </source>
</reference>
<evidence type="ECO:0000313" key="1">
    <source>
        <dbReference type="EMBL" id="GEK28507.1"/>
    </source>
</evidence>
<protein>
    <submittedName>
        <fullName evidence="2">Uncharacterized protein</fullName>
    </submittedName>
</protein>
<name>A0A0R2L4Z9_9LACO</name>
<dbReference type="PATRIC" id="fig|348151.3.peg.726"/>
<gene>
    <name evidence="2" type="ORF">IV55_GL000709</name>
    <name evidence="1" type="ORF">LSI01_08180</name>
</gene>
<comment type="caution">
    <text evidence="2">The sequence shown here is derived from an EMBL/GenBank/DDBJ whole genome shotgun (WGS) entry which is preliminary data.</text>
</comment>
<organism evidence="2 3">
    <name type="scientific">Furfurilactobacillus siliginis</name>
    <dbReference type="NCBI Taxonomy" id="348151"/>
    <lineage>
        <taxon>Bacteria</taxon>
        <taxon>Bacillati</taxon>
        <taxon>Bacillota</taxon>
        <taxon>Bacilli</taxon>
        <taxon>Lactobacillales</taxon>
        <taxon>Lactobacillaceae</taxon>
        <taxon>Furfurilactobacillus</taxon>
    </lineage>
</organism>
<dbReference type="RefSeq" id="WP_157047455.1">
    <property type="nucleotide sequence ID" value="NZ_BJUD01000011.1"/>
</dbReference>
<sequence>MKDSKVAKDVLVICTTLDKAIRGENDAPLAVARLAAERVKNYFEQTSTYK</sequence>
<accession>A0A0R2L4Z9</accession>
<dbReference type="EMBL" id="BJUD01000011">
    <property type="protein sequence ID" value="GEK28507.1"/>
    <property type="molecule type" value="Genomic_DNA"/>
</dbReference>
<dbReference type="STRING" id="348151.IV55_GL000709"/>
<dbReference type="Proteomes" id="UP000321429">
    <property type="component" value="Unassembled WGS sequence"/>
</dbReference>
<dbReference type="AlphaFoldDB" id="A0A0R2L4Z9"/>
<evidence type="ECO:0000313" key="2">
    <source>
        <dbReference type="EMBL" id="KRN96841.1"/>
    </source>
</evidence>
<reference evidence="2 3" key="1">
    <citation type="journal article" date="2015" name="Genome Announc.">
        <title>Expanding the biotechnology potential of lactobacilli through comparative genomics of 213 strains and associated genera.</title>
        <authorList>
            <person name="Sun Z."/>
            <person name="Harris H.M."/>
            <person name="McCann A."/>
            <person name="Guo C."/>
            <person name="Argimon S."/>
            <person name="Zhang W."/>
            <person name="Yang X."/>
            <person name="Jeffery I.B."/>
            <person name="Cooney J.C."/>
            <person name="Kagawa T.F."/>
            <person name="Liu W."/>
            <person name="Song Y."/>
            <person name="Salvetti E."/>
            <person name="Wrobel A."/>
            <person name="Rasinkangas P."/>
            <person name="Parkhill J."/>
            <person name="Rea M.C."/>
            <person name="O'Sullivan O."/>
            <person name="Ritari J."/>
            <person name="Douillard F.P."/>
            <person name="Paul Ross R."/>
            <person name="Yang R."/>
            <person name="Briner A.E."/>
            <person name="Felis G.E."/>
            <person name="de Vos W.M."/>
            <person name="Barrangou R."/>
            <person name="Klaenhammer T.R."/>
            <person name="Caufield P.W."/>
            <person name="Cui Y."/>
            <person name="Zhang H."/>
            <person name="O'Toole P.W."/>
        </authorList>
    </citation>
    <scope>NUCLEOTIDE SEQUENCE [LARGE SCALE GENOMIC DNA]</scope>
    <source>
        <strain evidence="2 3">DSM 22696</strain>
    </source>
</reference>
<dbReference type="EMBL" id="JQCB01000002">
    <property type="protein sequence ID" value="KRN96841.1"/>
    <property type="molecule type" value="Genomic_DNA"/>
</dbReference>
<dbReference type="Proteomes" id="UP000051139">
    <property type="component" value="Unassembled WGS sequence"/>
</dbReference>
<proteinExistence type="predicted"/>
<evidence type="ECO:0000313" key="3">
    <source>
        <dbReference type="Proteomes" id="UP000051139"/>
    </source>
</evidence>
<evidence type="ECO:0000313" key="4">
    <source>
        <dbReference type="Proteomes" id="UP000321429"/>
    </source>
</evidence>